<gene>
    <name evidence="6" type="ORF">CLN94_11150</name>
</gene>
<dbReference type="InterPro" id="IPR058163">
    <property type="entry name" value="LysR-type_TF_proteobact-type"/>
</dbReference>
<organism evidence="6 7">
    <name type="scientific">Pseudothioclava arenosa</name>
    <dbReference type="NCBI Taxonomy" id="1795308"/>
    <lineage>
        <taxon>Bacteria</taxon>
        <taxon>Pseudomonadati</taxon>
        <taxon>Pseudomonadota</taxon>
        <taxon>Alphaproteobacteria</taxon>
        <taxon>Rhodobacterales</taxon>
        <taxon>Paracoccaceae</taxon>
        <taxon>Pseudothioclava</taxon>
    </lineage>
</organism>
<dbReference type="PANTHER" id="PTHR30537:SF3">
    <property type="entry name" value="TRANSCRIPTIONAL REGULATORY PROTEIN"/>
    <property type="match status" value="1"/>
</dbReference>
<comment type="similarity">
    <text evidence="1">Belongs to the LysR transcriptional regulatory family.</text>
</comment>
<evidence type="ECO:0000313" key="7">
    <source>
        <dbReference type="Proteomes" id="UP000243507"/>
    </source>
</evidence>
<sequence length="301" mass="33154">MEIDNWDEIRTAFQVARIGTVSGAAEALGVHHATVIRHVDALEQRLGTKLFQRHPRGYTPTEAGRQVLAVGQATEDQFAQLAARIAGAGEEISGELTVTSLLTLSGMILPALRKLMEDYPGLRIRYMTDARVFRLEYGEAHVAIRAGNRPTEPDNVVQSLAPLRVALFASPAYLEAHGVPASDDDLANHRFIGSDNRDARAPYFQWMAARVPEDRVVFRANDQVAQWAAIRRGMGMGFLPVIEGRNDYLLTEVMGPREEWSSNVWLVTHVDLHRTPKVQAALQALKESVAETCSEGPPPAG</sequence>
<dbReference type="InterPro" id="IPR036388">
    <property type="entry name" value="WH-like_DNA-bd_sf"/>
</dbReference>
<dbReference type="Gene3D" id="1.10.10.10">
    <property type="entry name" value="Winged helix-like DNA-binding domain superfamily/Winged helix DNA-binding domain"/>
    <property type="match status" value="1"/>
</dbReference>
<dbReference type="GO" id="GO:0003700">
    <property type="term" value="F:DNA-binding transcription factor activity"/>
    <property type="evidence" value="ECO:0007669"/>
    <property type="project" value="InterPro"/>
</dbReference>
<dbReference type="Pfam" id="PF00126">
    <property type="entry name" value="HTH_1"/>
    <property type="match status" value="1"/>
</dbReference>
<dbReference type="Gene3D" id="3.40.190.290">
    <property type="match status" value="1"/>
</dbReference>
<dbReference type="PROSITE" id="PS50931">
    <property type="entry name" value="HTH_LYSR"/>
    <property type="match status" value="1"/>
</dbReference>
<dbReference type="SUPFAM" id="SSF46785">
    <property type="entry name" value="Winged helix' DNA-binding domain"/>
    <property type="match status" value="1"/>
</dbReference>
<dbReference type="InterPro" id="IPR005119">
    <property type="entry name" value="LysR_subst-bd"/>
</dbReference>
<dbReference type="Pfam" id="PF03466">
    <property type="entry name" value="LysR_substrate"/>
    <property type="match status" value="1"/>
</dbReference>
<dbReference type="RefSeq" id="WP_096434025.1">
    <property type="nucleotide sequence ID" value="NZ_NTJD01000008.1"/>
</dbReference>
<reference evidence="6 7" key="1">
    <citation type="submission" date="2017-09" db="EMBL/GenBank/DDBJ databases">
        <title>A multilocus sequence analysis scheme for characterization of bacteria in the genus Thioclava.</title>
        <authorList>
            <person name="Liu Y."/>
            <person name="Shao Z."/>
        </authorList>
    </citation>
    <scope>NUCLEOTIDE SEQUENCE [LARGE SCALE GENOMIC DNA]</scope>
    <source>
        <strain evidence="6 7">CAU 1312</strain>
    </source>
</reference>
<dbReference type="GO" id="GO:0006351">
    <property type="term" value="P:DNA-templated transcription"/>
    <property type="evidence" value="ECO:0007669"/>
    <property type="project" value="TreeGrafter"/>
</dbReference>
<evidence type="ECO:0000256" key="2">
    <source>
        <dbReference type="ARBA" id="ARBA00023015"/>
    </source>
</evidence>
<name>A0A2A4CP25_9RHOB</name>
<feature type="domain" description="HTH lysR-type" evidence="5">
    <location>
        <begin position="4"/>
        <end position="61"/>
    </location>
</feature>
<dbReference type="OrthoDB" id="9796526at2"/>
<dbReference type="InterPro" id="IPR036390">
    <property type="entry name" value="WH_DNA-bd_sf"/>
</dbReference>
<protein>
    <submittedName>
        <fullName evidence="6">LysR family transcriptional regulator</fullName>
    </submittedName>
</protein>
<keyword evidence="3" id="KW-0238">DNA-binding</keyword>
<evidence type="ECO:0000313" key="6">
    <source>
        <dbReference type="EMBL" id="PCD76038.1"/>
    </source>
</evidence>
<comment type="caution">
    <text evidence="6">The sequence shown here is derived from an EMBL/GenBank/DDBJ whole genome shotgun (WGS) entry which is preliminary data.</text>
</comment>
<dbReference type="EMBL" id="NTJD01000008">
    <property type="protein sequence ID" value="PCD76038.1"/>
    <property type="molecule type" value="Genomic_DNA"/>
</dbReference>
<proteinExistence type="inferred from homology"/>
<keyword evidence="2" id="KW-0805">Transcription regulation</keyword>
<dbReference type="Proteomes" id="UP000243507">
    <property type="component" value="Unassembled WGS sequence"/>
</dbReference>
<accession>A0A2A4CP25</accession>
<dbReference type="AlphaFoldDB" id="A0A2A4CP25"/>
<keyword evidence="7" id="KW-1185">Reference proteome</keyword>
<evidence type="ECO:0000256" key="1">
    <source>
        <dbReference type="ARBA" id="ARBA00009437"/>
    </source>
</evidence>
<keyword evidence="4" id="KW-0804">Transcription</keyword>
<evidence type="ECO:0000256" key="4">
    <source>
        <dbReference type="ARBA" id="ARBA00023163"/>
    </source>
</evidence>
<dbReference type="GO" id="GO:0043565">
    <property type="term" value="F:sequence-specific DNA binding"/>
    <property type="evidence" value="ECO:0007669"/>
    <property type="project" value="TreeGrafter"/>
</dbReference>
<dbReference type="PANTHER" id="PTHR30537">
    <property type="entry name" value="HTH-TYPE TRANSCRIPTIONAL REGULATOR"/>
    <property type="match status" value="1"/>
</dbReference>
<dbReference type="InterPro" id="IPR000847">
    <property type="entry name" value="LysR_HTH_N"/>
</dbReference>
<dbReference type="SUPFAM" id="SSF53850">
    <property type="entry name" value="Periplasmic binding protein-like II"/>
    <property type="match status" value="1"/>
</dbReference>
<evidence type="ECO:0000256" key="3">
    <source>
        <dbReference type="ARBA" id="ARBA00023125"/>
    </source>
</evidence>
<evidence type="ECO:0000259" key="5">
    <source>
        <dbReference type="PROSITE" id="PS50931"/>
    </source>
</evidence>